<evidence type="ECO:0008006" key="3">
    <source>
        <dbReference type="Google" id="ProtNLM"/>
    </source>
</evidence>
<evidence type="ECO:0000313" key="2">
    <source>
        <dbReference type="Proteomes" id="UP001432027"/>
    </source>
</evidence>
<reference evidence="1" key="1">
    <citation type="submission" date="2023-10" db="EMBL/GenBank/DDBJ databases">
        <title>Genome assembly of Pristionchus species.</title>
        <authorList>
            <person name="Yoshida K."/>
            <person name="Sommer R.J."/>
        </authorList>
    </citation>
    <scope>NUCLEOTIDE SEQUENCE</scope>
    <source>
        <strain evidence="1">RS0144</strain>
    </source>
</reference>
<name>A0AAV5SFV8_9BILA</name>
<keyword evidence="2" id="KW-1185">Reference proteome</keyword>
<sequence length="191" mass="21129">SIFENNNFIRSIFLLNLHLPNEAPDLFMLRSLVVVFEGQLKLNCRVLRKHADDVGVVGEVEDHIEIEIATQPGAVAGEIARVNVVACSERWNLRPCALSGRPALLILEDTHGCFDVAYHGSRVEALHVQNERLRGNDGIHRIPVDVGQLVGGDRDSVHRARARVHVDGGVCSIGERTGRESEGNRKGKYEN</sequence>
<accession>A0AAV5SFV8</accession>
<organism evidence="1 2">
    <name type="scientific">Pristionchus entomophagus</name>
    <dbReference type="NCBI Taxonomy" id="358040"/>
    <lineage>
        <taxon>Eukaryota</taxon>
        <taxon>Metazoa</taxon>
        <taxon>Ecdysozoa</taxon>
        <taxon>Nematoda</taxon>
        <taxon>Chromadorea</taxon>
        <taxon>Rhabditida</taxon>
        <taxon>Rhabditina</taxon>
        <taxon>Diplogasteromorpha</taxon>
        <taxon>Diplogasteroidea</taxon>
        <taxon>Neodiplogasteridae</taxon>
        <taxon>Pristionchus</taxon>
    </lineage>
</organism>
<gene>
    <name evidence="1" type="ORF">PENTCL1PPCAC_3515</name>
</gene>
<evidence type="ECO:0000313" key="1">
    <source>
        <dbReference type="EMBL" id="GMS81340.1"/>
    </source>
</evidence>
<proteinExistence type="predicted"/>
<comment type="caution">
    <text evidence="1">The sequence shown here is derived from an EMBL/GenBank/DDBJ whole genome shotgun (WGS) entry which is preliminary data.</text>
</comment>
<dbReference type="Proteomes" id="UP001432027">
    <property type="component" value="Unassembled WGS sequence"/>
</dbReference>
<feature type="non-terminal residue" evidence="1">
    <location>
        <position position="1"/>
    </location>
</feature>
<dbReference type="EMBL" id="BTSX01000001">
    <property type="protein sequence ID" value="GMS81340.1"/>
    <property type="molecule type" value="Genomic_DNA"/>
</dbReference>
<protein>
    <recommendedName>
        <fullName evidence="3">Galectin</fullName>
    </recommendedName>
</protein>
<dbReference type="AlphaFoldDB" id="A0AAV5SFV8"/>